<proteinExistence type="predicted"/>
<sequence>MDLEYPPLPPSRAQQFSSQGLDNTRPHTPGHVESSELHPTEPGSAGSSSINLTKVISRNGDVLVDYNDHKNPVFCQWKVSSEDLILNSPYFRALLDRNKFSEGRNLMEQKMCLDSLRTDDRGTVLSDETRSLLPRVNLPVDEFSRKFGIDAIELLLRILCFNSLTDEEKGEFEVELKFKPLSIVGRLVEVADYFNSQFAVRDMLKRTGYAFGKSRVVLNRFHSALLKLREERIRLMIFIAEFLDVHPVFQVMTHTLIIAGSKLWMNGISPPTSDAAFRWQYFSGGLEEELYYRRQCVLNTIADLQSCFLRVYGALEEPGPSSTQSSIIAYTGPRKLQCRWGTGNSSACDVFHLGQMTRFFTLRTKTVFLGSNLIDPDFTLETETDYDTANATERPHSGPPDDITSIIASLKQYPDYQIDSDHMGCGVRRRLIPALDTIEKYIADSNGLLGLDAQNKAPLSSTFWTNHRLPRVQIVRIRPPTVDIMRYADTAYTRALASQDEARLLFTARARNWEV</sequence>
<protein>
    <recommendedName>
        <fullName evidence="4">BTB domain-containing protein</fullName>
    </recommendedName>
</protein>
<evidence type="ECO:0000256" key="1">
    <source>
        <dbReference type="SAM" id="MobiDB-lite"/>
    </source>
</evidence>
<feature type="region of interest" description="Disordered" evidence="1">
    <location>
        <begin position="1"/>
        <end position="51"/>
    </location>
</feature>
<dbReference type="EMBL" id="MVGC01000051">
    <property type="protein sequence ID" value="RJE25312.1"/>
    <property type="molecule type" value="Genomic_DNA"/>
</dbReference>
<dbReference type="OrthoDB" id="5398371at2759"/>
<reference evidence="3" key="1">
    <citation type="submission" date="2017-02" db="EMBL/GenBank/DDBJ databases">
        <authorList>
            <person name="Tafer H."/>
            <person name="Lopandic K."/>
        </authorList>
    </citation>
    <scope>NUCLEOTIDE SEQUENCE [LARGE SCALE GENOMIC DNA]</scope>
    <source>
        <strain evidence="3">CBS 366.77</strain>
    </source>
</reference>
<dbReference type="AlphaFoldDB" id="A0A3A2ZQ86"/>
<feature type="compositionally biased region" description="Pro residues" evidence="1">
    <location>
        <begin position="1"/>
        <end position="10"/>
    </location>
</feature>
<keyword evidence="3" id="KW-1185">Reference proteome</keyword>
<evidence type="ECO:0000313" key="2">
    <source>
        <dbReference type="EMBL" id="RJE25312.1"/>
    </source>
</evidence>
<feature type="compositionally biased region" description="Polar residues" evidence="1">
    <location>
        <begin position="12"/>
        <end position="22"/>
    </location>
</feature>
<organism evidence="2 3">
    <name type="scientific">Aspergillus sclerotialis</name>
    <dbReference type="NCBI Taxonomy" id="2070753"/>
    <lineage>
        <taxon>Eukaryota</taxon>
        <taxon>Fungi</taxon>
        <taxon>Dikarya</taxon>
        <taxon>Ascomycota</taxon>
        <taxon>Pezizomycotina</taxon>
        <taxon>Eurotiomycetes</taxon>
        <taxon>Eurotiomycetidae</taxon>
        <taxon>Eurotiales</taxon>
        <taxon>Aspergillaceae</taxon>
        <taxon>Aspergillus</taxon>
        <taxon>Aspergillus subgen. Polypaecilum</taxon>
    </lineage>
</organism>
<dbReference type="Proteomes" id="UP000266188">
    <property type="component" value="Unassembled WGS sequence"/>
</dbReference>
<gene>
    <name evidence="2" type="ORF">PHISCL_02341</name>
</gene>
<accession>A0A3A2ZQ86</accession>
<name>A0A3A2ZQ86_9EURO</name>
<evidence type="ECO:0000313" key="3">
    <source>
        <dbReference type="Proteomes" id="UP000266188"/>
    </source>
</evidence>
<comment type="caution">
    <text evidence="2">The sequence shown here is derived from an EMBL/GenBank/DDBJ whole genome shotgun (WGS) entry which is preliminary data.</text>
</comment>
<evidence type="ECO:0008006" key="4">
    <source>
        <dbReference type="Google" id="ProtNLM"/>
    </source>
</evidence>